<dbReference type="SUPFAM" id="SSF53335">
    <property type="entry name" value="S-adenosyl-L-methionine-dependent methyltransferases"/>
    <property type="match status" value="1"/>
</dbReference>
<gene>
    <name evidence="2" type="ORF">FIBRA_06823</name>
</gene>
<evidence type="ECO:0000259" key="1">
    <source>
        <dbReference type="Pfam" id="PF13649"/>
    </source>
</evidence>
<sequence>MSIERAKRQYQSFPGSQYILPSDIIERDRLALQHRVLKQALENQLIRPPVSLNAGDRILDSGTGSGTWLLDIIEMVSPDVILICIDIEPRLFPTTCPQVISRGKVDFSVCSITKLPADWSESFAFINQRLLIAALRTEEWKEAFEEMHRTLLPGGWVQLGEIGTLKCGPVTEKYQSLLRALFSFRGLDLDCVMHIPLLLKDTGFTNISVKKHSIPLGRWAGEMGIEARDNFIGAYVGMKDAILSAGGFGFVKTEVELDALHLALEKEWDETEGSIIEYVVFCAQKCTL</sequence>
<evidence type="ECO:0000313" key="2">
    <source>
        <dbReference type="EMBL" id="CCM04639.1"/>
    </source>
</evidence>
<reference evidence="2 3" key="1">
    <citation type="journal article" date="2012" name="Appl. Environ. Microbiol.">
        <title>Short-read sequencing for genomic analysis of the brown rot fungus Fibroporia radiculosa.</title>
        <authorList>
            <person name="Tang J.D."/>
            <person name="Perkins A.D."/>
            <person name="Sonstegard T.S."/>
            <person name="Schroeder S.G."/>
            <person name="Burgess S.C."/>
            <person name="Diehl S.V."/>
        </authorList>
    </citation>
    <scope>NUCLEOTIDE SEQUENCE [LARGE SCALE GENOMIC DNA]</scope>
    <source>
        <strain evidence="2 3">TFFH 294</strain>
    </source>
</reference>
<dbReference type="GeneID" id="24099550"/>
<keyword evidence="3" id="KW-1185">Reference proteome</keyword>
<dbReference type="Pfam" id="PF13649">
    <property type="entry name" value="Methyltransf_25"/>
    <property type="match status" value="1"/>
</dbReference>
<protein>
    <recommendedName>
        <fullName evidence="1">Methyltransferase domain-containing protein</fullName>
    </recommendedName>
</protein>
<dbReference type="Gene3D" id="3.40.50.150">
    <property type="entry name" value="Vaccinia Virus protein VP39"/>
    <property type="match status" value="1"/>
</dbReference>
<dbReference type="OrthoDB" id="184880at2759"/>
<organism evidence="2 3">
    <name type="scientific">Fibroporia radiculosa</name>
    <dbReference type="NCBI Taxonomy" id="599839"/>
    <lineage>
        <taxon>Eukaryota</taxon>
        <taxon>Fungi</taxon>
        <taxon>Dikarya</taxon>
        <taxon>Basidiomycota</taxon>
        <taxon>Agaricomycotina</taxon>
        <taxon>Agaricomycetes</taxon>
        <taxon>Polyporales</taxon>
        <taxon>Fibroporiaceae</taxon>
        <taxon>Fibroporia</taxon>
    </lineage>
</organism>
<dbReference type="CDD" id="cd02440">
    <property type="entry name" value="AdoMet_MTases"/>
    <property type="match status" value="1"/>
</dbReference>
<dbReference type="HOGENOM" id="CLU_010595_9_3_1"/>
<accession>J4H4A2</accession>
<evidence type="ECO:0000313" key="3">
    <source>
        <dbReference type="Proteomes" id="UP000006352"/>
    </source>
</evidence>
<dbReference type="Proteomes" id="UP000006352">
    <property type="component" value="Unassembled WGS sequence"/>
</dbReference>
<name>J4H4A2_9APHY</name>
<dbReference type="InParanoid" id="J4H4A2"/>
<dbReference type="InterPro" id="IPR029063">
    <property type="entry name" value="SAM-dependent_MTases_sf"/>
</dbReference>
<dbReference type="InterPro" id="IPR041698">
    <property type="entry name" value="Methyltransf_25"/>
</dbReference>
<dbReference type="EMBL" id="HE797161">
    <property type="protein sequence ID" value="CCM04639.1"/>
    <property type="molecule type" value="Genomic_DNA"/>
</dbReference>
<feature type="domain" description="Methyltransferase" evidence="1">
    <location>
        <begin position="58"/>
        <end position="155"/>
    </location>
</feature>
<proteinExistence type="predicted"/>
<dbReference type="RefSeq" id="XP_012183922.1">
    <property type="nucleotide sequence ID" value="XM_012328532.1"/>
</dbReference>
<dbReference type="AlphaFoldDB" id="J4H4A2"/>